<name>A0AA92C2V0_RHIRH</name>
<sequence length="75" mass="9171">MGLFYLWRKLILREWSRTRIIMRAFFIFPFRKALHLPHVLFFDMQSTVDTLLRGSEGKQQPHQTKHKKARHCRAF</sequence>
<evidence type="ECO:0000313" key="3">
    <source>
        <dbReference type="Proteomes" id="UP000244335"/>
    </source>
</evidence>
<proteinExistence type="predicted"/>
<protein>
    <submittedName>
        <fullName evidence="2">Uncharacterized protein</fullName>
    </submittedName>
</protein>
<evidence type="ECO:0000313" key="2">
    <source>
        <dbReference type="EMBL" id="PVE53887.1"/>
    </source>
</evidence>
<dbReference type="AlphaFoldDB" id="A0AA92C2V0"/>
<feature type="region of interest" description="Disordered" evidence="1">
    <location>
        <begin position="55"/>
        <end position="75"/>
    </location>
</feature>
<evidence type="ECO:0000256" key="1">
    <source>
        <dbReference type="SAM" id="MobiDB-lite"/>
    </source>
</evidence>
<gene>
    <name evidence="2" type="ORF">DC430_11495</name>
</gene>
<dbReference type="EMBL" id="QDFR01000003">
    <property type="protein sequence ID" value="PVE53887.1"/>
    <property type="molecule type" value="Genomic_DNA"/>
</dbReference>
<dbReference type="Proteomes" id="UP000244335">
    <property type="component" value="Unassembled WGS sequence"/>
</dbReference>
<accession>A0AA92C2V0</accession>
<reference evidence="2 3" key="1">
    <citation type="submission" date="2018-04" db="EMBL/GenBank/DDBJ databases">
        <authorList>
            <person name="Hagen T."/>
        </authorList>
    </citation>
    <scope>NUCLEOTIDE SEQUENCE [LARGE SCALE GENOMIC DNA]</scope>
    <source>
        <strain evidence="2 3">TPD7009</strain>
    </source>
</reference>
<organism evidence="2 3">
    <name type="scientific">Rhizobium rhizogenes</name>
    <name type="common">Agrobacterium rhizogenes</name>
    <dbReference type="NCBI Taxonomy" id="359"/>
    <lineage>
        <taxon>Bacteria</taxon>
        <taxon>Pseudomonadati</taxon>
        <taxon>Pseudomonadota</taxon>
        <taxon>Alphaproteobacteria</taxon>
        <taxon>Hyphomicrobiales</taxon>
        <taxon>Rhizobiaceae</taxon>
        <taxon>Rhizobium/Agrobacterium group</taxon>
        <taxon>Rhizobium</taxon>
    </lineage>
</organism>
<comment type="caution">
    <text evidence="2">The sequence shown here is derived from an EMBL/GenBank/DDBJ whole genome shotgun (WGS) entry which is preliminary data.</text>
</comment>
<feature type="compositionally biased region" description="Basic residues" evidence="1">
    <location>
        <begin position="63"/>
        <end position="75"/>
    </location>
</feature>